<feature type="repeat" description="PPR" evidence="3">
    <location>
        <begin position="367"/>
        <end position="401"/>
    </location>
</feature>
<feature type="repeat" description="PPR" evidence="3">
    <location>
        <begin position="472"/>
        <end position="506"/>
    </location>
</feature>
<dbReference type="PANTHER" id="PTHR47939:SF5">
    <property type="entry name" value="PENTACOTRIPEPTIDE-REPEAT REGION OF PRORP DOMAIN-CONTAINING PROTEIN"/>
    <property type="match status" value="1"/>
</dbReference>
<feature type="repeat" description="PPR" evidence="3">
    <location>
        <begin position="437"/>
        <end position="471"/>
    </location>
</feature>
<comment type="similarity">
    <text evidence="1">Belongs to the PPR family. P subfamily.</text>
</comment>
<dbReference type="Proteomes" id="UP000036987">
    <property type="component" value="Unassembled WGS sequence"/>
</dbReference>
<dbReference type="Pfam" id="PF01535">
    <property type="entry name" value="PPR"/>
    <property type="match status" value="2"/>
</dbReference>
<evidence type="ECO:0000313" key="4">
    <source>
        <dbReference type="EMBL" id="KMZ62379.1"/>
    </source>
</evidence>
<proteinExistence type="inferred from homology"/>
<dbReference type="InterPro" id="IPR050667">
    <property type="entry name" value="PPR-containing_protein"/>
</dbReference>
<evidence type="ECO:0000256" key="2">
    <source>
        <dbReference type="ARBA" id="ARBA00022737"/>
    </source>
</evidence>
<dbReference type="Pfam" id="PF13041">
    <property type="entry name" value="PPR_2"/>
    <property type="match status" value="3"/>
</dbReference>
<dbReference type="AlphaFoldDB" id="A0A0K9P071"/>
<reference evidence="5" key="1">
    <citation type="journal article" date="2016" name="Nature">
        <title>The genome of the seagrass Zostera marina reveals angiosperm adaptation to the sea.</title>
        <authorList>
            <person name="Olsen J.L."/>
            <person name="Rouze P."/>
            <person name="Verhelst B."/>
            <person name="Lin Y.-C."/>
            <person name="Bayer T."/>
            <person name="Collen J."/>
            <person name="Dattolo E."/>
            <person name="De Paoli E."/>
            <person name="Dittami S."/>
            <person name="Maumus F."/>
            <person name="Michel G."/>
            <person name="Kersting A."/>
            <person name="Lauritano C."/>
            <person name="Lohaus R."/>
            <person name="Toepel M."/>
            <person name="Tonon T."/>
            <person name="Vanneste K."/>
            <person name="Amirebrahimi M."/>
            <person name="Brakel J."/>
            <person name="Bostroem C."/>
            <person name="Chovatia M."/>
            <person name="Grimwood J."/>
            <person name="Jenkins J.W."/>
            <person name="Jueterbock A."/>
            <person name="Mraz A."/>
            <person name="Stam W.T."/>
            <person name="Tice H."/>
            <person name="Bornberg-Bauer E."/>
            <person name="Green P.J."/>
            <person name="Pearson G.A."/>
            <person name="Procaccini G."/>
            <person name="Duarte C.M."/>
            <person name="Schmutz J."/>
            <person name="Reusch T.B.H."/>
            <person name="Van de Peer Y."/>
        </authorList>
    </citation>
    <scope>NUCLEOTIDE SEQUENCE [LARGE SCALE GENOMIC DNA]</scope>
    <source>
        <strain evidence="5">cv. Finnish</strain>
    </source>
</reference>
<organism evidence="4 5">
    <name type="scientific">Zostera marina</name>
    <name type="common">Eelgrass</name>
    <dbReference type="NCBI Taxonomy" id="29655"/>
    <lineage>
        <taxon>Eukaryota</taxon>
        <taxon>Viridiplantae</taxon>
        <taxon>Streptophyta</taxon>
        <taxon>Embryophyta</taxon>
        <taxon>Tracheophyta</taxon>
        <taxon>Spermatophyta</taxon>
        <taxon>Magnoliopsida</taxon>
        <taxon>Liliopsida</taxon>
        <taxon>Zosteraceae</taxon>
        <taxon>Zostera</taxon>
    </lineage>
</organism>
<evidence type="ECO:0000256" key="3">
    <source>
        <dbReference type="PROSITE-ProRule" id="PRU00708"/>
    </source>
</evidence>
<comment type="caution">
    <text evidence="4">The sequence shown here is derived from an EMBL/GenBank/DDBJ whole genome shotgun (WGS) entry which is preliminary data.</text>
</comment>
<dbReference type="InterPro" id="IPR002885">
    <property type="entry name" value="PPR_rpt"/>
</dbReference>
<keyword evidence="2" id="KW-0677">Repeat</keyword>
<feature type="repeat" description="PPR" evidence="3">
    <location>
        <begin position="402"/>
        <end position="436"/>
    </location>
</feature>
<dbReference type="PROSITE" id="PS51375">
    <property type="entry name" value="PPR"/>
    <property type="match status" value="8"/>
</dbReference>
<dbReference type="InterPro" id="IPR011990">
    <property type="entry name" value="TPR-like_helical_dom_sf"/>
</dbReference>
<name>A0A0K9P071_ZOSMR</name>
<dbReference type="Gene3D" id="1.25.40.10">
    <property type="entry name" value="Tetratricopeptide repeat domain"/>
    <property type="match status" value="3"/>
</dbReference>
<sequence>MMRFRVRDLQSSIRFLLRRRRRHQTLLQFHPSSSSSSINRNVNPRIPIPYTFNCCSSSATADSGARISADNADGDDVSNGITDRVYETVMANSAAHEEMESALDQLGLDLTTDLVDRVLVKLRYDEKLAFRFFTWGGNQENYSHAYQLFNKMIDILSSTSYKSKQFGIICHVLDQIKRRNTTAIYSISVDALLTILRDYTEKHLSHLSKFVKKKRIRVESGSEINAFNLFLDSLCKCGLVREAQSIFHKLNKTGKIKMNDQTYNILFFGWCRLRSPKNAMKVLEEMIAIGLTPENFTYNAAIDTFCNTGMITEARQLFEFMRNHGSSISSPTAKTYSYLIVALAKADRMDECFKLLADMKTTGCLPDVSTFKDLIEGMCSLDKIESTYRMLEVMTKVGYPPDILTYNCFLKVLCNLKNSDEALNLCNKMIESGCQPSVHTYNMVIQMFFSMDQPDRAMGIWCEMDSRGAIKDVDTYCIMVDGLFECSRPEDACLLLDEIMERGLKLPYRKFEGLLGKLSEIGNLQAIHRLSEHMGKFYNQAMSRRYAVTQKKKSVSLRRRVSERNVSHK</sequence>
<feature type="repeat" description="PPR" evidence="3">
    <location>
        <begin position="223"/>
        <end position="257"/>
    </location>
</feature>
<dbReference type="OrthoDB" id="185373at2759"/>
<accession>A0A0K9P071</accession>
<dbReference type="PANTHER" id="PTHR47939">
    <property type="entry name" value="MEMBRANE-ASSOCIATED SALT-INDUCIBLE PROTEIN-LIKE"/>
    <property type="match status" value="1"/>
</dbReference>
<evidence type="ECO:0000313" key="5">
    <source>
        <dbReference type="Proteomes" id="UP000036987"/>
    </source>
</evidence>
<gene>
    <name evidence="4" type="ORF">ZOSMA_46G00540</name>
</gene>
<feature type="repeat" description="PPR" evidence="3">
    <location>
        <begin position="294"/>
        <end position="328"/>
    </location>
</feature>
<keyword evidence="5" id="KW-1185">Reference proteome</keyword>
<dbReference type="OMA" id="QENYSHE"/>
<feature type="repeat" description="PPR" evidence="3">
    <location>
        <begin position="259"/>
        <end position="293"/>
    </location>
</feature>
<dbReference type="STRING" id="29655.A0A0K9P071"/>
<feature type="repeat" description="PPR" evidence="3">
    <location>
        <begin position="332"/>
        <end position="366"/>
    </location>
</feature>
<dbReference type="EMBL" id="LFYR01001368">
    <property type="protein sequence ID" value="KMZ62379.1"/>
    <property type="molecule type" value="Genomic_DNA"/>
</dbReference>
<protein>
    <submittedName>
        <fullName evidence="4">Pentatricopeptide repeat-containing protein</fullName>
    </submittedName>
</protein>
<dbReference type="NCBIfam" id="TIGR00756">
    <property type="entry name" value="PPR"/>
    <property type="match status" value="5"/>
</dbReference>
<evidence type="ECO:0000256" key="1">
    <source>
        <dbReference type="ARBA" id="ARBA00007626"/>
    </source>
</evidence>